<evidence type="ECO:0000259" key="5">
    <source>
        <dbReference type="Pfam" id="PF00171"/>
    </source>
</evidence>
<dbReference type="FunFam" id="3.40.605.10:FF:000005">
    <property type="entry name" value="Succinate-semialdehyde dehydrogenase I"/>
    <property type="match status" value="1"/>
</dbReference>
<evidence type="ECO:0000313" key="8">
    <source>
        <dbReference type="Proteomes" id="UP000449678"/>
    </source>
</evidence>
<dbReference type="SUPFAM" id="SSF53720">
    <property type="entry name" value="ALDH-like"/>
    <property type="match status" value="1"/>
</dbReference>
<evidence type="ECO:0000256" key="1">
    <source>
        <dbReference type="ARBA" id="ARBA00009986"/>
    </source>
</evidence>
<dbReference type="PANTHER" id="PTHR43353:SF5">
    <property type="entry name" value="SUCCINATE-SEMIALDEHYDE DEHYDROGENASE, MITOCHONDRIAL"/>
    <property type="match status" value="1"/>
</dbReference>
<dbReference type="EMBL" id="WWCP01000006">
    <property type="protein sequence ID" value="MYM81848.1"/>
    <property type="molecule type" value="Genomic_DNA"/>
</dbReference>
<evidence type="ECO:0000256" key="2">
    <source>
        <dbReference type="ARBA" id="ARBA00023002"/>
    </source>
</evidence>
<comment type="similarity">
    <text evidence="1 4">Belongs to the aldehyde dehydrogenase family.</text>
</comment>
<evidence type="ECO:0000313" key="7">
    <source>
        <dbReference type="EMBL" id="MYM81848.1"/>
    </source>
</evidence>
<evidence type="ECO:0000313" key="6">
    <source>
        <dbReference type="EMBL" id="MYM34465.1"/>
    </source>
</evidence>
<feature type="active site" evidence="3">
    <location>
        <position position="256"/>
    </location>
</feature>
<dbReference type="InterPro" id="IPR016160">
    <property type="entry name" value="Ald_DH_CS_CYS"/>
</dbReference>
<evidence type="ECO:0000256" key="4">
    <source>
        <dbReference type="RuleBase" id="RU003345"/>
    </source>
</evidence>
<dbReference type="PROSITE" id="PS00687">
    <property type="entry name" value="ALDEHYDE_DEHYDR_GLU"/>
    <property type="match status" value="1"/>
</dbReference>
<reference evidence="8 9" key="1">
    <citation type="submission" date="2019-12" db="EMBL/GenBank/DDBJ databases">
        <title>Novel species isolated from a subtropical stream in China.</title>
        <authorList>
            <person name="Lu H."/>
        </authorList>
    </citation>
    <scope>NUCLEOTIDE SEQUENCE [LARGE SCALE GENOMIC DNA]</scope>
    <source>
        <strain evidence="7 9">FT50W</strain>
        <strain evidence="6 8">FT94W</strain>
    </source>
</reference>
<dbReference type="EMBL" id="WWCO01000005">
    <property type="protein sequence ID" value="MYM34465.1"/>
    <property type="molecule type" value="Genomic_DNA"/>
</dbReference>
<dbReference type="PANTHER" id="PTHR43353">
    <property type="entry name" value="SUCCINATE-SEMIALDEHYDE DEHYDROGENASE, MITOCHONDRIAL"/>
    <property type="match status" value="1"/>
</dbReference>
<dbReference type="InterPro" id="IPR050740">
    <property type="entry name" value="Aldehyde_DH_Superfamily"/>
</dbReference>
<evidence type="ECO:0000256" key="3">
    <source>
        <dbReference type="PROSITE-ProRule" id="PRU10007"/>
    </source>
</evidence>
<sequence>MSHPEVSKTPKGLYINGAWRQAAGAATFDVFDPADGAPLASVSSASVADALDAVSAAHAAGPAWAATAPRQRGEILRTAYTLLMRRQEEFARLIVLESGKALAEARGEVAYAAEFLRWYAEEAVRICGEVSTAPGGANRIMVLRQPIGVAVLVTPWNFPAAMATRKIGPALAAGCTVVLKPASETPLTALLLAELFAQAGVPAGVINVVPSRQSGEIVHAMLHDARVRKLSFTGSTEIGRVLLAQAADKVVKCSMELGGNAPFIVLDDADLELAVASAMVAKLRNGGESCTAANRFYVARPVAAEFSRRLAAAMAALTLGPGLDPAVQLGPLVNRGTLDKVARLVDEAVAQGATVLTGGRARPGPGFFYEPTLLADVRPDARILRQEIFGPVAPVCVFDTVEEAIALANDTEFGLVAFVHSRDLARALAVAERIEAGMVGINRGVVSDPAAPFGGWKQSGVGREGGHDGLLAYLESKYICVSW</sequence>
<dbReference type="GO" id="GO:0004777">
    <property type="term" value="F:succinate-semialdehyde dehydrogenase (NAD+) activity"/>
    <property type="evidence" value="ECO:0007669"/>
    <property type="project" value="TreeGrafter"/>
</dbReference>
<dbReference type="InterPro" id="IPR016162">
    <property type="entry name" value="Ald_DH_N"/>
</dbReference>
<protein>
    <submittedName>
        <fullName evidence="7">Aldehyde dehydrogenase family protein</fullName>
    </submittedName>
</protein>
<keyword evidence="2 4" id="KW-0560">Oxidoreductase</keyword>
<dbReference type="CDD" id="cd07103">
    <property type="entry name" value="ALDH_F5_SSADH_GabD"/>
    <property type="match status" value="1"/>
</dbReference>
<dbReference type="PROSITE" id="PS00070">
    <property type="entry name" value="ALDEHYDE_DEHYDR_CYS"/>
    <property type="match status" value="1"/>
</dbReference>
<comment type="caution">
    <text evidence="7">The sequence shown here is derived from an EMBL/GenBank/DDBJ whole genome shotgun (WGS) entry which is preliminary data.</text>
</comment>
<accession>A0A6L8MPY9</accession>
<dbReference type="InterPro" id="IPR015590">
    <property type="entry name" value="Aldehyde_DH_dom"/>
</dbReference>
<dbReference type="Proteomes" id="UP000449678">
    <property type="component" value="Unassembled WGS sequence"/>
</dbReference>
<dbReference type="InterPro" id="IPR016161">
    <property type="entry name" value="Ald_DH/histidinol_DH"/>
</dbReference>
<keyword evidence="8" id="KW-1185">Reference proteome</keyword>
<dbReference type="Proteomes" id="UP000474565">
    <property type="component" value="Unassembled WGS sequence"/>
</dbReference>
<dbReference type="InterPro" id="IPR016163">
    <property type="entry name" value="Ald_DH_C"/>
</dbReference>
<gene>
    <name evidence="6" type="ORF">GTP38_08960</name>
    <name evidence="7" type="ORF">GTP44_07735</name>
</gene>
<proteinExistence type="inferred from homology"/>
<organism evidence="7 9">
    <name type="scientific">Duganella lactea</name>
    <dbReference type="NCBI Taxonomy" id="2692173"/>
    <lineage>
        <taxon>Bacteria</taxon>
        <taxon>Pseudomonadati</taxon>
        <taxon>Pseudomonadota</taxon>
        <taxon>Betaproteobacteria</taxon>
        <taxon>Burkholderiales</taxon>
        <taxon>Oxalobacteraceae</taxon>
        <taxon>Telluria group</taxon>
        <taxon>Duganella</taxon>
    </lineage>
</organism>
<dbReference type="FunFam" id="3.40.309.10:FF:000004">
    <property type="entry name" value="Succinate-semialdehyde dehydrogenase I"/>
    <property type="match status" value="1"/>
</dbReference>
<dbReference type="AlphaFoldDB" id="A0A6L8MPY9"/>
<dbReference type="GO" id="GO:0009450">
    <property type="term" value="P:gamma-aminobutyric acid catabolic process"/>
    <property type="evidence" value="ECO:0007669"/>
    <property type="project" value="TreeGrafter"/>
</dbReference>
<feature type="domain" description="Aldehyde dehydrogenase" evidence="5">
    <location>
        <begin position="19"/>
        <end position="479"/>
    </location>
</feature>
<evidence type="ECO:0000313" key="9">
    <source>
        <dbReference type="Proteomes" id="UP000474565"/>
    </source>
</evidence>
<dbReference type="InterPro" id="IPR029510">
    <property type="entry name" value="Ald_DH_CS_GLU"/>
</dbReference>
<name>A0A6L8MPY9_9BURK</name>
<dbReference type="RefSeq" id="WP_160989857.1">
    <property type="nucleotide sequence ID" value="NZ_WWCO01000005.1"/>
</dbReference>
<dbReference type="Pfam" id="PF00171">
    <property type="entry name" value="Aldedh"/>
    <property type="match status" value="1"/>
</dbReference>
<dbReference type="Gene3D" id="3.40.605.10">
    <property type="entry name" value="Aldehyde Dehydrogenase, Chain A, domain 1"/>
    <property type="match status" value="1"/>
</dbReference>
<dbReference type="Gene3D" id="3.40.309.10">
    <property type="entry name" value="Aldehyde Dehydrogenase, Chain A, domain 2"/>
    <property type="match status" value="1"/>
</dbReference>